<protein>
    <submittedName>
        <fullName evidence="1">Uncharacterized protein</fullName>
    </submittedName>
</protein>
<reference evidence="1 2" key="1">
    <citation type="submission" date="2018-06" db="EMBL/GenBank/DDBJ databases">
        <title>Freshwater and sediment microbial communities from various areas in North America, analyzing microbe dynamics in response to fracking.</title>
        <authorList>
            <person name="Lamendella R."/>
        </authorList>
    </citation>
    <scope>NUCLEOTIDE SEQUENCE [LARGE SCALE GENOMIC DNA]</scope>
    <source>
        <strain evidence="1 2">97B</strain>
    </source>
</reference>
<dbReference type="RefSeq" id="WP_113970924.1">
    <property type="nucleotide sequence ID" value="NZ_QNRJ01000020.1"/>
</dbReference>
<sequence length="111" mass="13349">MKRGDVFIYKDAYTYGKVRINNFSSLQQLNLLDDSQEEKRFVEFEYIGEYRNRDYESEDENVFLKQSWKAERGAHCWKCHKPLSELVDEICQICGWIKCNKDYSCNCNKDH</sequence>
<dbReference type="Proteomes" id="UP000252118">
    <property type="component" value="Unassembled WGS sequence"/>
</dbReference>
<accession>A0A366EFL0</accession>
<organism evidence="1 2">
    <name type="scientific">Rossellomorea aquimaris</name>
    <dbReference type="NCBI Taxonomy" id="189382"/>
    <lineage>
        <taxon>Bacteria</taxon>
        <taxon>Bacillati</taxon>
        <taxon>Bacillota</taxon>
        <taxon>Bacilli</taxon>
        <taxon>Bacillales</taxon>
        <taxon>Bacillaceae</taxon>
        <taxon>Rossellomorea</taxon>
    </lineage>
</organism>
<comment type="caution">
    <text evidence="1">The sequence shown here is derived from an EMBL/GenBank/DDBJ whole genome shotgun (WGS) entry which is preliminary data.</text>
</comment>
<evidence type="ECO:0000313" key="2">
    <source>
        <dbReference type="Proteomes" id="UP000252118"/>
    </source>
</evidence>
<dbReference type="EMBL" id="QNRJ01000020">
    <property type="protein sequence ID" value="RBP01211.1"/>
    <property type="molecule type" value="Genomic_DNA"/>
</dbReference>
<dbReference type="AlphaFoldDB" id="A0A366EFL0"/>
<name>A0A366EFL0_9BACI</name>
<dbReference type="OrthoDB" id="9812708at2"/>
<gene>
    <name evidence="1" type="ORF">DET59_12012</name>
</gene>
<proteinExistence type="predicted"/>
<evidence type="ECO:0000313" key="1">
    <source>
        <dbReference type="EMBL" id="RBP01211.1"/>
    </source>
</evidence>